<reference evidence="1 2" key="1">
    <citation type="journal article" date="2012" name="Stand. Genomic Sci.">
        <title>Complete genome sequence of Pyrobaculum oguniense.</title>
        <authorList>
            <person name="Bernick D.L."/>
            <person name="Karplus K."/>
            <person name="Lui L.M."/>
            <person name="Coker J.K."/>
            <person name="Murphy J.N."/>
            <person name="Chan P.P."/>
            <person name="Cozen A.E."/>
            <person name="Lowe T.M."/>
        </authorList>
    </citation>
    <scope>NUCLEOTIDE SEQUENCE [LARGE SCALE GENOMIC DNA]</scope>
    <source>
        <strain evidence="1 2">TE7</strain>
    </source>
</reference>
<dbReference type="AlphaFoldDB" id="H6QAT0"/>
<sequence length="56" mass="6206">METLERACRFAERAREAAARAGLELAAAYLVGSKARGATQRRATWTWTWPSKAPRG</sequence>
<gene>
    <name evidence="1" type="ordered locus">Pogu_1681</name>
</gene>
<dbReference type="HOGENOM" id="CLU_3003301_0_0_2"/>
<dbReference type="KEGG" id="pog:Pogu_1681"/>
<accession>H6QAT0</accession>
<protein>
    <submittedName>
        <fullName evidence="1">Uncharacterized protein</fullName>
    </submittedName>
</protein>
<organism evidence="1 2">
    <name type="scientific">Pyrobaculum oguniense (strain DSM 13380 / JCM 10595 / TE7)</name>
    <dbReference type="NCBI Taxonomy" id="698757"/>
    <lineage>
        <taxon>Archaea</taxon>
        <taxon>Thermoproteota</taxon>
        <taxon>Thermoprotei</taxon>
        <taxon>Thermoproteales</taxon>
        <taxon>Thermoproteaceae</taxon>
        <taxon>Pyrobaculum</taxon>
    </lineage>
</organism>
<evidence type="ECO:0000313" key="1">
    <source>
        <dbReference type="EMBL" id="AFA39708.1"/>
    </source>
</evidence>
<keyword evidence="2" id="KW-1185">Reference proteome</keyword>
<proteinExistence type="predicted"/>
<evidence type="ECO:0000313" key="2">
    <source>
        <dbReference type="Proteomes" id="UP000009062"/>
    </source>
</evidence>
<dbReference type="EMBL" id="CP003316">
    <property type="protein sequence ID" value="AFA39708.1"/>
    <property type="molecule type" value="Genomic_DNA"/>
</dbReference>
<dbReference type="Proteomes" id="UP000009062">
    <property type="component" value="Chromosome"/>
</dbReference>
<name>H6QAT0_PYROT</name>